<organism evidence="5">
    <name type="scientific">Cherax quadricarinatus</name>
    <name type="common">Australian red claw crayfish</name>
    <dbReference type="NCBI Taxonomy" id="27406"/>
    <lineage>
        <taxon>Eukaryota</taxon>
        <taxon>Metazoa</taxon>
        <taxon>Ecdysozoa</taxon>
        <taxon>Arthropoda</taxon>
        <taxon>Crustacea</taxon>
        <taxon>Multicrustacea</taxon>
        <taxon>Malacostraca</taxon>
        <taxon>Eumalacostraca</taxon>
        <taxon>Eucarida</taxon>
        <taxon>Decapoda</taxon>
        <taxon>Pleocyemata</taxon>
        <taxon>Astacidea</taxon>
        <taxon>Parastacoidea</taxon>
        <taxon>Parastacidae</taxon>
        <taxon>Cherax</taxon>
    </lineage>
</organism>
<evidence type="ECO:0000256" key="1">
    <source>
        <dbReference type="PROSITE-ProRule" id="PRU00285"/>
    </source>
</evidence>
<dbReference type="InterPro" id="IPR001436">
    <property type="entry name" value="Alpha-crystallin/sHSP_animal"/>
</dbReference>
<dbReference type="PANTHER" id="PTHR45640:SF26">
    <property type="entry name" value="RE23625P"/>
    <property type="match status" value="1"/>
</dbReference>
<sequence>MTLFRATRNMLGLRSRIKAMVIPRKLANIPTMAPTCSRFFYRGPWRDPFTHMEEFMKDMERKFKRDIDSSLSSFFRDVPRVVGSQALETAPVITKPGFGHVQNISTEDRYKLAFNFIDAKPEDIKVTLKGRTLTVSGKAESSTETSQVKHAMSVEYQLPEEVDVDALESSLSHDGILTIEAPQTPPKGPETSQTINIKREE</sequence>
<feature type="domain" description="SHSP" evidence="4">
    <location>
        <begin position="89"/>
        <end position="200"/>
    </location>
</feature>
<gene>
    <name evidence="5" type="primary">HSP20</name>
</gene>
<dbReference type="AlphaFoldDB" id="A0A0E3T0U0"/>
<dbReference type="InterPro" id="IPR002068">
    <property type="entry name" value="A-crystallin/Hsp20_dom"/>
</dbReference>
<dbReference type="GO" id="GO:0051082">
    <property type="term" value="F:unfolded protein binding"/>
    <property type="evidence" value="ECO:0007669"/>
    <property type="project" value="TreeGrafter"/>
</dbReference>
<dbReference type="GO" id="GO:0005634">
    <property type="term" value="C:nucleus"/>
    <property type="evidence" value="ECO:0007669"/>
    <property type="project" value="TreeGrafter"/>
</dbReference>
<reference evidence="5" key="1">
    <citation type="submission" date="2015-03" db="EMBL/GenBank/DDBJ databases">
        <title>Identification and comparative analysis of heat shock proteins (HSP) in three freshwater crayfish Cherax quadricarinatus, C. destructor and C. cainii.</title>
        <authorList>
            <person name="Ali M.Y."/>
            <person name="Pavasovic A."/>
            <person name="Mather P.B."/>
            <person name="Prentis P.J."/>
        </authorList>
    </citation>
    <scope>NUCLEOTIDE SEQUENCE</scope>
</reference>
<evidence type="ECO:0000256" key="3">
    <source>
        <dbReference type="SAM" id="MobiDB-lite"/>
    </source>
</evidence>
<dbReference type="SUPFAM" id="SSF49764">
    <property type="entry name" value="HSP20-like chaperones"/>
    <property type="match status" value="1"/>
</dbReference>
<dbReference type="GO" id="GO:0009408">
    <property type="term" value="P:response to heat"/>
    <property type="evidence" value="ECO:0007669"/>
    <property type="project" value="TreeGrafter"/>
</dbReference>
<dbReference type="GO" id="GO:0042026">
    <property type="term" value="P:protein refolding"/>
    <property type="evidence" value="ECO:0007669"/>
    <property type="project" value="TreeGrafter"/>
</dbReference>
<protein>
    <submittedName>
        <fullName evidence="5">Heat shock protein</fullName>
    </submittedName>
</protein>
<comment type="similarity">
    <text evidence="1 2">Belongs to the small heat shock protein (HSP20) family.</text>
</comment>
<keyword evidence="5" id="KW-0346">Stress response</keyword>
<feature type="region of interest" description="Disordered" evidence="3">
    <location>
        <begin position="177"/>
        <end position="201"/>
    </location>
</feature>
<proteinExistence type="evidence at transcript level"/>
<dbReference type="Pfam" id="PF00011">
    <property type="entry name" value="HSP20"/>
    <property type="match status" value="1"/>
</dbReference>
<evidence type="ECO:0000259" key="4">
    <source>
        <dbReference type="PROSITE" id="PS01031"/>
    </source>
</evidence>
<name>A0A0E3T0U0_CHEQU</name>
<feature type="compositionally biased region" description="Polar residues" evidence="3">
    <location>
        <begin position="190"/>
        <end position="201"/>
    </location>
</feature>
<dbReference type="EMBL" id="KR058795">
    <property type="protein sequence ID" value="AKB96200.1"/>
    <property type="molecule type" value="mRNA"/>
</dbReference>
<dbReference type="Gene3D" id="2.60.40.790">
    <property type="match status" value="1"/>
</dbReference>
<dbReference type="InterPro" id="IPR008978">
    <property type="entry name" value="HSP20-like_chaperone"/>
</dbReference>
<dbReference type="GO" id="GO:0005737">
    <property type="term" value="C:cytoplasm"/>
    <property type="evidence" value="ECO:0007669"/>
    <property type="project" value="TreeGrafter"/>
</dbReference>
<dbReference type="PRINTS" id="PR00299">
    <property type="entry name" value="ACRYSTALLIN"/>
</dbReference>
<dbReference type="PANTHER" id="PTHR45640">
    <property type="entry name" value="HEAT SHOCK PROTEIN HSP-12.2-RELATED"/>
    <property type="match status" value="1"/>
</dbReference>
<dbReference type="CDD" id="cd06526">
    <property type="entry name" value="metazoan_ACD"/>
    <property type="match status" value="1"/>
</dbReference>
<accession>A0A0E3T0U0</accession>
<dbReference type="OrthoDB" id="1431247at2759"/>
<evidence type="ECO:0000313" key="5">
    <source>
        <dbReference type="EMBL" id="AKB96200.1"/>
    </source>
</evidence>
<evidence type="ECO:0000256" key="2">
    <source>
        <dbReference type="RuleBase" id="RU003616"/>
    </source>
</evidence>
<dbReference type="PROSITE" id="PS01031">
    <property type="entry name" value="SHSP"/>
    <property type="match status" value="1"/>
</dbReference>